<reference evidence="2 3" key="1">
    <citation type="submission" date="2018-08" db="EMBL/GenBank/DDBJ databases">
        <title>Genome and evolution of the arbuscular mycorrhizal fungus Diversispora epigaea (formerly Glomus versiforme) and its bacterial endosymbionts.</title>
        <authorList>
            <person name="Sun X."/>
            <person name="Fei Z."/>
            <person name="Harrison M."/>
        </authorList>
    </citation>
    <scope>NUCLEOTIDE SEQUENCE [LARGE SCALE GENOMIC DNA]</scope>
    <source>
        <strain evidence="2 3">IT104</strain>
    </source>
</reference>
<gene>
    <name evidence="2" type="ORF">Glove_186g67</name>
</gene>
<protein>
    <submittedName>
        <fullName evidence="2">Uncharacterized protein</fullName>
    </submittedName>
</protein>
<evidence type="ECO:0000256" key="1">
    <source>
        <dbReference type="SAM" id="Coils"/>
    </source>
</evidence>
<feature type="coiled-coil region" evidence="1">
    <location>
        <begin position="89"/>
        <end position="130"/>
    </location>
</feature>
<accession>A0A397IVM1</accession>
<keyword evidence="1" id="KW-0175">Coiled coil</keyword>
<dbReference type="OrthoDB" id="2448326at2759"/>
<proteinExistence type="predicted"/>
<name>A0A397IVM1_9GLOM</name>
<evidence type="ECO:0000313" key="3">
    <source>
        <dbReference type="Proteomes" id="UP000266861"/>
    </source>
</evidence>
<comment type="caution">
    <text evidence="2">The sequence shown here is derived from an EMBL/GenBank/DDBJ whole genome shotgun (WGS) entry which is preliminary data.</text>
</comment>
<dbReference type="Proteomes" id="UP000266861">
    <property type="component" value="Unassembled WGS sequence"/>
</dbReference>
<organism evidence="2 3">
    <name type="scientific">Diversispora epigaea</name>
    <dbReference type="NCBI Taxonomy" id="1348612"/>
    <lineage>
        <taxon>Eukaryota</taxon>
        <taxon>Fungi</taxon>
        <taxon>Fungi incertae sedis</taxon>
        <taxon>Mucoromycota</taxon>
        <taxon>Glomeromycotina</taxon>
        <taxon>Glomeromycetes</taxon>
        <taxon>Diversisporales</taxon>
        <taxon>Diversisporaceae</taxon>
        <taxon>Diversispora</taxon>
    </lineage>
</organism>
<dbReference type="EMBL" id="PQFF01000176">
    <property type="protein sequence ID" value="RHZ76983.1"/>
    <property type="molecule type" value="Genomic_DNA"/>
</dbReference>
<evidence type="ECO:0000313" key="2">
    <source>
        <dbReference type="EMBL" id="RHZ76983.1"/>
    </source>
</evidence>
<sequence>MALEKYNEVGLKSCEIKESQKWRNASNPETAKRLTIYYYYFPELSNLHSSLKSYSICERHYNQIIVTNQFYQHLTKLNQLEIQQKSQSITDLNNQIVQMQWQLEDQRTEIEKLKKQLQKAYEDIAEIHDLYNEQCKKNEILIRQQNLQFINQQERIKTIIKIANAERESLFDDIESLIRDNNRFSIESLVTYTPQEWLNKRNQEKIFKIAVAINAIYGARHGKYVSEIQLVASAIKYSIARSKMIINIDNHITKELSENEESLPEGLLFLAFDNEQRGQKNYLDRGSNIVIFHIVTSFVAFNMISQNKIQHTNSPWMFNSLNRLQYEELFEINPQMQDVLDRELYNFLSEIFNLLSEEKSSVINTIDSLITSAKTNITSMKQCLNYYQKNIENRKQICPKCKMRLPTLAEIQKEKSINIEDEIVDRSIMPLIFKPYNFNQESSAISSSRISLTQRPADHGVNIPEIYIPNPINLNPNSIANVEKVLLHIEKISGIKDGTRKWIAVICDGVPYHHATKIKKKFPWLILIPGQLHEEMNMLKAYVELNWEIDLKQFAICQNYRTDNQLSFFKKFEGYIAWAKEQQDPLYQIKYEQTFIYLQTIINYRKAIRTNDPLLKRAARRIFSPIWSARCHPIYRLIEIADEIQLMQLYPEIREVIEKYCVVSRSGIYEQHQGLDAILEEVNKMLKTLIPPVPQYHHWKIAARNCKKFFELRSNLFKSIGYNDLPSSGLRTRLESTIECQRFRIHLRTRKNYIVEIFINQNSSSFFRKIPITKQEVDMQDNEENMTKAEISLKIETLLEQLSETARKKYSGFRSKKRDELLSILQEIKCLFNSDNEFNNQDSLENS</sequence>
<dbReference type="AlphaFoldDB" id="A0A397IVM1"/>
<keyword evidence="3" id="KW-1185">Reference proteome</keyword>